<evidence type="ECO:0000256" key="2">
    <source>
        <dbReference type="ARBA" id="ARBA00009233"/>
    </source>
</evidence>
<evidence type="ECO:0000256" key="3">
    <source>
        <dbReference type="ARBA" id="ARBA00022516"/>
    </source>
</evidence>
<comment type="similarity">
    <text evidence="2 8">Belongs to the short-chain dehydrogenases/reductases (SDR) family. FabI subfamily.</text>
</comment>
<reference evidence="10" key="1">
    <citation type="journal article" date="2019" name="Int. J. Syst. Evol. Microbiol.">
        <title>The Global Catalogue of Microorganisms (GCM) 10K type strain sequencing project: providing services to taxonomists for standard genome sequencing and annotation.</title>
        <authorList>
            <consortium name="The Broad Institute Genomics Platform"/>
            <consortium name="The Broad Institute Genome Sequencing Center for Infectious Disease"/>
            <person name="Wu L."/>
            <person name="Ma J."/>
        </authorList>
    </citation>
    <scope>NUCLEOTIDE SEQUENCE [LARGE SCALE GENOMIC DNA]</scope>
    <source>
        <strain evidence="10">JCM 16703</strain>
    </source>
</reference>
<evidence type="ECO:0000313" key="9">
    <source>
        <dbReference type="EMBL" id="GAA4108944.1"/>
    </source>
</evidence>
<evidence type="ECO:0000256" key="6">
    <source>
        <dbReference type="ARBA" id="ARBA00023098"/>
    </source>
</evidence>
<evidence type="ECO:0000256" key="8">
    <source>
        <dbReference type="PIRNR" id="PIRNR000094"/>
    </source>
</evidence>
<organism evidence="9 10">
    <name type="scientific">Nocardioides fonticola</name>
    <dbReference type="NCBI Taxonomy" id="450363"/>
    <lineage>
        <taxon>Bacteria</taxon>
        <taxon>Bacillati</taxon>
        <taxon>Actinomycetota</taxon>
        <taxon>Actinomycetes</taxon>
        <taxon>Propionibacteriales</taxon>
        <taxon>Nocardioidaceae</taxon>
        <taxon>Nocardioides</taxon>
    </lineage>
</organism>
<dbReference type="PANTHER" id="PTHR43159">
    <property type="entry name" value="ENOYL-[ACYL-CARRIER-PROTEIN] REDUCTASE"/>
    <property type="match status" value="1"/>
</dbReference>
<evidence type="ECO:0000256" key="1">
    <source>
        <dbReference type="ARBA" id="ARBA00005189"/>
    </source>
</evidence>
<comment type="catalytic activity">
    <reaction evidence="8">
        <text>a 2,3-saturated acyl-[ACP] + NAD(+) = a (2E)-enoyl-[ACP] + NADH + H(+)</text>
        <dbReference type="Rhea" id="RHEA:10240"/>
        <dbReference type="Rhea" id="RHEA-COMP:9925"/>
        <dbReference type="Rhea" id="RHEA-COMP:9926"/>
        <dbReference type="ChEBI" id="CHEBI:15378"/>
        <dbReference type="ChEBI" id="CHEBI:57540"/>
        <dbReference type="ChEBI" id="CHEBI:57945"/>
        <dbReference type="ChEBI" id="CHEBI:78784"/>
        <dbReference type="ChEBI" id="CHEBI:78785"/>
        <dbReference type="EC" id="1.3.1.9"/>
    </reaction>
</comment>
<dbReference type="PIRSF" id="PIRSF000094">
    <property type="entry name" value="Enoyl-ACP_rdct"/>
    <property type="match status" value="1"/>
</dbReference>
<accession>A0ABP7XA29</accession>
<keyword evidence="4" id="KW-0276">Fatty acid metabolism</keyword>
<dbReference type="RefSeq" id="WP_344731416.1">
    <property type="nucleotide sequence ID" value="NZ_BAAAZH010000001.1"/>
</dbReference>
<dbReference type="InterPro" id="IPR014358">
    <property type="entry name" value="Enoyl-ACP_Rdtase_NADH"/>
</dbReference>
<dbReference type="EMBL" id="BAAAZH010000001">
    <property type="protein sequence ID" value="GAA4108944.1"/>
    <property type="molecule type" value="Genomic_DNA"/>
</dbReference>
<evidence type="ECO:0000313" key="10">
    <source>
        <dbReference type="Proteomes" id="UP001501495"/>
    </source>
</evidence>
<dbReference type="PANTHER" id="PTHR43159:SF2">
    <property type="entry name" value="ENOYL-[ACYL-CARRIER-PROTEIN] REDUCTASE [NADH], CHLOROPLASTIC"/>
    <property type="match status" value="1"/>
</dbReference>
<proteinExistence type="inferred from homology"/>
<protein>
    <recommendedName>
        <fullName evidence="8">Enoyl-[acyl-carrier-protein] reductase [NADH]</fullName>
        <ecNumber evidence="8">1.3.1.9</ecNumber>
    </recommendedName>
</protein>
<keyword evidence="6" id="KW-0443">Lipid metabolism</keyword>
<evidence type="ECO:0000256" key="7">
    <source>
        <dbReference type="ARBA" id="ARBA00023160"/>
    </source>
</evidence>
<keyword evidence="3 8" id="KW-0444">Lipid biosynthesis</keyword>
<keyword evidence="7 8" id="KW-0275">Fatty acid biosynthesis</keyword>
<dbReference type="InterPro" id="IPR036291">
    <property type="entry name" value="NAD(P)-bd_dom_sf"/>
</dbReference>
<keyword evidence="8" id="KW-0520">NAD</keyword>
<gene>
    <name evidence="9" type="primary">fabI_1</name>
    <name evidence="9" type="ORF">GCM10022215_02980</name>
</gene>
<dbReference type="Proteomes" id="UP001501495">
    <property type="component" value="Unassembled WGS sequence"/>
</dbReference>
<evidence type="ECO:0000256" key="4">
    <source>
        <dbReference type="ARBA" id="ARBA00022832"/>
    </source>
</evidence>
<sequence length="287" mass="30032">MSIDALGDPTTRTAADLAWSGPLLAGKVVLVTGVVTTESIACGVARRAIDFGAEVVLTGLERDLEKARDAAASLGIDTVISYDATDPEAADAVVEEIRQRVGRLDAALHAIAFAPRAALSGDIVGVDPVGLEKAFRTSTVSYAETARILQRLAPTSGGSLVGLDFDAAGAWSVYNWMGVCKAGLESLNRYLARDLGKVGIRSNLVAAGPIHTRAAGGIPGFDELLDAWAERSPLPWDPHDTEQVADAVCFLFSDLARAVTGEILHVDAGYHAMAAPLRRAAGRDAES</sequence>
<keyword evidence="5 8" id="KW-0560">Oxidoreductase</keyword>
<dbReference type="Gene3D" id="3.40.50.720">
    <property type="entry name" value="NAD(P)-binding Rossmann-like Domain"/>
    <property type="match status" value="1"/>
</dbReference>
<keyword evidence="10" id="KW-1185">Reference proteome</keyword>
<comment type="pathway">
    <text evidence="1">Lipid metabolism.</text>
</comment>
<comment type="caution">
    <text evidence="9">The sequence shown here is derived from an EMBL/GenBank/DDBJ whole genome shotgun (WGS) entry which is preliminary data.</text>
</comment>
<dbReference type="InterPro" id="IPR002347">
    <property type="entry name" value="SDR_fam"/>
</dbReference>
<dbReference type="Pfam" id="PF13561">
    <property type="entry name" value="adh_short_C2"/>
    <property type="match status" value="1"/>
</dbReference>
<dbReference type="EC" id="1.3.1.9" evidence="8"/>
<name>A0ABP7XA29_9ACTN</name>
<dbReference type="SUPFAM" id="SSF51735">
    <property type="entry name" value="NAD(P)-binding Rossmann-fold domains"/>
    <property type="match status" value="1"/>
</dbReference>
<evidence type="ECO:0000256" key="5">
    <source>
        <dbReference type="ARBA" id="ARBA00023002"/>
    </source>
</evidence>